<evidence type="ECO:0000313" key="2">
    <source>
        <dbReference type="EMBL" id="KFB34811.1"/>
    </source>
</evidence>
<feature type="region of interest" description="Disordered" evidence="1">
    <location>
        <begin position="30"/>
        <end position="53"/>
    </location>
</feature>
<gene>
    <name evidence="2" type="ORF">ZHAS_00000258</name>
</gene>
<reference evidence="2 4" key="1">
    <citation type="journal article" date="2014" name="BMC Genomics">
        <title>Genome sequence of Anopheles sinensis provides insight into genetics basis of mosquito competence for malaria parasites.</title>
        <authorList>
            <person name="Zhou D."/>
            <person name="Zhang D."/>
            <person name="Ding G."/>
            <person name="Shi L."/>
            <person name="Hou Q."/>
            <person name="Ye Y."/>
            <person name="Xu Y."/>
            <person name="Zhou H."/>
            <person name="Xiong C."/>
            <person name="Li S."/>
            <person name="Yu J."/>
            <person name="Hong S."/>
            <person name="Yu X."/>
            <person name="Zou P."/>
            <person name="Chen C."/>
            <person name="Chang X."/>
            <person name="Wang W."/>
            <person name="Lv Y."/>
            <person name="Sun Y."/>
            <person name="Ma L."/>
            <person name="Shen B."/>
            <person name="Zhu C."/>
        </authorList>
    </citation>
    <scope>NUCLEOTIDE SEQUENCE [LARGE SCALE GENOMIC DNA]</scope>
</reference>
<dbReference type="EMBL" id="ATLV01001200">
    <property type="status" value="NOT_ANNOTATED_CDS"/>
    <property type="molecule type" value="Genomic_DNA"/>
</dbReference>
<organism evidence="2">
    <name type="scientific">Anopheles sinensis</name>
    <name type="common">Mosquito</name>
    <dbReference type="NCBI Taxonomy" id="74873"/>
    <lineage>
        <taxon>Eukaryota</taxon>
        <taxon>Metazoa</taxon>
        <taxon>Ecdysozoa</taxon>
        <taxon>Arthropoda</taxon>
        <taxon>Hexapoda</taxon>
        <taxon>Insecta</taxon>
        <taxon>Pterygota</taxon>
        <taxon>Neoptera</taxon>
        <taxon>Endopterygota</taxon>
        <taxon>Diptera</taxon>
        <taxon>Nematocera</taxon>
        <taxon>Culicoidea</taxon>
        <taxon>Culicidae</taxon>
        <taxon>Anophelinae</taxon>
        <taxon>Anopheles</taxon>
    </lineage>
</organism>
<proteinExistence type="predicted"/>
<dbReference type="AlphaFoldDB" id="A0A084VA17"/>
<sequence length="118" mass="13736">MSPQVSLHYVQSIVLTLKGISQCVWHLTEEREKDDQRNEKPNNPIGCSTVGRQHHREIGGSNRVLLSSTAFAQSQSQVSVRQAIHSHLLNWIHYRKRRSTSRCLWKRCAQQSSRRSMW</sequence>
<keyword evidence="4" id="KW-1185">Reference proteome</keyword>
<protein>
    <submittedName>
        <fullName evidence="2 3">Uncharacterized protein</fullName>
    </submittedName>
</protein>
<evidence type="ECO:0000313" key="3">
    <source>
        <dbReference type="EnsemblMetazoa" id="ASIC000258-PA"/>
    </source>
</evidence>
<dbReference type="EnsemblMetazoa" id="ASIC000258-RA">
    <property type="protein sequence ID" value="ASIC000258-PA"/>
    <property type="gene ID" value="ASIC000258"/>
</dbReference>
<dbReference type="Proteomes" id="UP000030765">
    <property type="component" value="Unassembled WGS sequence"/>
</dbReference>
<accession>A0A084VA17</accession>
<feature type="compositionally biased region" description="Basic and acidic residues" evidence="1">
    <location>
        <begin position="30"/>
        <end position="40"/>
    </location>
</feature>
<evidence type="ECO:0000256" key="1">
    <source>
        <dbReference type="SAM" id="MobiDB-lite"/>
    </source>
</evidence>
<evidence type="ECO:0000313" key="4">
    <source>
        <dbReference type="Proteomes" id="UP000030765"/>
    </source>
</evidence>
<dbReference type="VEuPathDB" id="VectorBase:ASIC000258"/>
<dbReference type="EMBL" id="KE523951">
    <property type="protein sequence ID" value="KFB34811.1"/>
    <property type="molecule type" value="Genomic_DNA"/>
</dbReference>
<reference evidence="3" key="2">
    <citation type="submission" date="2020-05" db="UniProtKB">
        <authorList>
            <consortium name="EnsemblMetazoa"/>
        </authorList>
    </citation>
    <scope>IDENTIFICATION</scope>
</reference>
<name>A0A084VA17_ANOSI</name>